<gene>
    <name evidence="7" type="ORF">BIY23_03025</name>
</gene>
<dbReference type="Proteomes" id="UP000175679">
    <property type="component" value="Unassembled WGS sequence"/>
</dbReference>
<dbReference type="AlphaFoldDB" id="A0A1E7QJW4"/>
<dbReference type="EMBL" id="MJMG01000007">
    <property type="protein sequence ID" value="OEY86646.1"/>
    <property type="molecule type" value="Genomic_DNA"/>
</dbReference>
<accession>A0A1E7QJW4</accession>
<feature type="transmembrane region" description="Helical" evidence="6">
    <location>
        <begin position="171"/>
        <end position="189"/>
    </location>
</feature>
<dbReference type="PANTHER" id="PTHR23427">
    <property type="entry name" value="SURFEIT LOCUS PROTEIN"/>
    <property type="match status" value="1"/>
</dbReference>
<keyword evidence="4 6" id="KW-1133">Transmembrane helix</keyword>
<evidence type="ECO:0000313" key="8">
    <source>
        <dbReference type="Proteomes" id="UP000175679"/>
    </source>
</evidence>
<evidence type="ECO:0000256" key="1">
    <source>
        <dbReference type="ARBA" id="ARBA00004370"/>
    </source>
</evidence>
<dbReference type="OrthoDB" id="6079986at2"/>
<evidence type="ECO:0000256" key="5">
    <source>
        <dbReference type="ARBA" id="ARBA00023136"/>
    </source>
</evidence>
<dbReference type="GO" id="GO:0005886">
    <property type="term" value="C:plasma membrane"/>
    <property type="evidence" value="ECO:0007669"/>
    <property type="project" value="UniProtKB-SubCell"/>
</dbReference>
<dbReference type="PANTHER" id="PTHR23427:SF2">
    <property type="entry name" value="SURFEIT LOCUS PROTEIN 1"/>
    <property type="match status" value="1"/>
</dbReference>
<evidence type="ECO:0000256" key="4">
    <source>
        <dbReference type="ARBA" id="ARBA00022989"/>
    </source>
</evidence>
<evidence type="ECO:0000313" key="7">
    <source>
        <dbReference type="EMBL" id="OEY86646.1"/>
    </source>
</evidence>
<keyword evidence="5 6" id="KW-0472">Membrane</keyword>
<keyword evidence="6" id="KW-1003">Cell membrane</keyword>
<dbReference type="CDD" id="cd06662">
    <property type="entry name" value="SURF1"/>
    <property type="match status" value="1"/>
</dbReference>
<comment type="subcellular location">
    <subcellularLocation>
        <location evidence="6">Cell membrane</location>
        <topology evidence="6">Multi-pass membrane protein</topology>
    </subcellularLocation>
    <subcellularLocation>
        <location evidence="1">Membrane</location>
    </subcellularLocation>
</comment>
<reference evidence="7 8" key="1">
    <citation type="submission" date="2016-09" db="EMBL/GenBank/DDBJ databases">
        <title>Genomic evidence for plant-parasitic nematodes as the earliest Wolbachia hosts.</title>
        <authorList>
            <person name="Brown A.M."/>
            <person name="Wasala S.K."/>
            <person name="Howe D.K."/>
            <person name="Peetz A.B."/>
            <person name="Zasada I.A."/>
            <person name="Denver D.R."/>
        </authorList>
    </citation>
    <scope>NUCLEOTIDE SEQUENCE [LARGE SCALE GENOMIC DNA]</scope>
    <source>
        <strain evidence="8">wPpe</strain>
    </source>
</reference>
<name>A0A1E7QJW4_WOLPI</name>
<sequence>MLKNIVFVTVLLLLFLLGLWQLFRFNYKNSIIKNIGLPPTHLSQTDNLEKFNYKRVEIDGILSNIELYVFAGKRGYYALSPMLLANGKYMLVNKYITKKKEVKQKEIIKTTLDGILDCNNNKNWFIKNNPSENTWFTLNTREISNELGIKLEKCILWKEFNKLSIQPMKHLEYAITWFVLALIWLVIGIKTRRYAACNEF</sequence>
<protein>
    <recommendedName>
        <fullName evidence="6">SURF1-like protein</fullName>
    </recommendedName>
</protein>
<dbReference type="InterPro" id="IPR045214">
    <property type="entry name" value="Surf1/Surf4"/>
</dbReference>
<keyword evidence="3 6" id="KW-0812">Transmembrane</keyword>
<keyword evidence="8" id="KW-1185">Reference proteome</keyword>
<comment type="similarity">
    <text evidence="2 6">Belongs to the SURF1 family.</text>
</comment>
<organism evidence="7 8">
    <name type="scientific">Wolbachia pipientis</name>
    <dbReference type="NCBI Taxonomy" id="955"/>
    <lineage>
        <taxon>Bacteria</taxon>
        <taxon>Pseudomonadati</taxon>
        <taxon>Pseudomonadota</taxon>
        <taxon>Alphaproteobacteria</taxon>
        <taxon>Rickettsiales</taxon>
        <taxon>Anaplasmataceae</taxon>
        <taxon>Wolbachieae</taxon>
        <taxon>Wolbachia</taxon>
    </lineage>
</organism>
<evidence type="ECO:0000256" key="6">
    <source>
        <dbReference type="RuleBase" id="RU363076"/>
    </source>
</evidence>
<evidence type="ECO:0000256" key="2">
    <source>
        <dbReference type="ARBA" id="ARBA00007165"/>
    </source>
</evidence>
<comment type="caution">
    <text evidence="7">The sequence shown here is derived from an EMBL/GenBank/DDBJ whole genome shotgun (WGS) entry which is preliminary data.</text>
</comment>
<dbReference type="Pfam" id="PF02104">
    <property type="entry name" value="SURF1"/>
    <property type="match status" value="1"/>
</dbReference>
<dbReference type="RefSeq" id="WP_070065125.1">
    <property type="nucleotide sequence ID" value="NZ_MJMG01000007.1"/>
</dbReference>
<proteinExistence type="inferred from homology"/>
<comment type="caution">
    <text evidence="6">Lacks conserved residue(s) required for the propagation of feature annotation.</text>
</comment>
<evidence type="ECO:0000256" key="3">
    <source>
        <dbReference type="ARBA" id="ARBA00022692"/>
    </source>
</evidence>
<dbReference type="InterPro" id="IPR002994">
    <property type="entry name" value="Surf1/Shy1"/>
</dbReference>